<dbReference type="OrthoDB" id="3320002at2"/>
<evidence type="ECO:0000256" key="3">
    <source>
        <dbReference type="ARBA" id="ARBA00022692"/>
    </source>
</evidence>
<dbReference type="AlphaFoldDB" id="A0A6I6DRK9"/>
<feature type="transmembrane region" description="Helical" evidence="6">
    <location>
        <begin position="12"/>
        <end position="33"/>
    </location>
</feature>
<evidence type="ECO:0000256" key="2">
    <source>
        <dbReference type="ARBA" id="ARBA00022475"/>
    </source>
</evidence>
<dbReference type="EMBL" id="CP032550">
    <property type="protein sequence ID" value="QGU27562.1"/>
    <property type="molecule type" value="Genomic_DNA"/>
</dbReference>
<feature type="transmembrane region" description="Helical" evidence="6">
    <location>
        <begin position="317"/>
        <end position="341"/>
    </location>
</feature>
<dbReference type="RefSeq" id="WP_156242056.1">
    <property type="nucleotide sequence ID" value="NZ_BAAAZL010000004.1"/>
</dbReference>
<feature type="transmembrane region" description="Helical" evidence="6">
    <location>
        <begin position="82"/>
        <end position="107"/>
    </location>
</feature>
<dbReference type="KEGG" id="moj:D7D94_07710"/>
<gene>
    <name evidence="7" type="ORF">D7D94_07710</name>
</gene>
<proteinExistence type="predicted"/>
<feature type="transmembrane region" description="Helical" evidence="6">
    <location>
        <begin position="45"/>
        <end position="70"/>
    </location>
</feature>
<dbReference type="Pfam" id="PF01943">
    <property type="entry name" value="Polysacc_synt"/>
    <property type="match status" value="1"/>
</dbReference>
<keyword evidence="3 6" id="KW-0812">Transmembrane</keyword>
<accession>A0A6I6DRK9</accession>
<feature type="transmembrane region" description="Helical" evidence="6">
    <location>
        <begin position="113"/>
        <end position="133"/>
    </location>
</feature>
<evidence type="ECO:0000256" key="4">
    <source>
        <dbReference type="ARBA" id="ARBA00022989"/>
    </source>
</evidence>
<dbReference type="PANTHER" id="PTHR30250">
    <property type="entry name" value="PST FAMILY PREDICTED COLANIC ACID TRANSPORTER"/>
    <property type="match status" value="1"/>
</dbReference>
<keyword evidence="4 6" id="KW-1133">Transmembrane helix</keyword>
<dbReference type="GO" id="GO:0005886">
    <property type="term" value="C:plasma membrane"/>
    <property type="evidence" value="ECO:0007669"/>
    <property type="project" value="UniProtKB-SubCell"/>
</dbReference>
<dbReference type="PANTHER" id="PTHR30250:SF11">
    <property type="entry name" value="O-ANTIGEN TRANSPORTER-RELATED"/>
    <property type="match status" value="1"/>
</dbReference>
<dbReference type="InterPro" id="IPR002797">
    <property type="entry name" value="Polysacc_synth"/>
</dbReference>
<feature type="transmembrane region" description="Helical" evidence="6">
    <location>
        <begin position="209"/>
        <end position="227"/>
    </location>
</feature>
<feature type="transmembrane region" description="Helical" evidence="6">
    <location>
        <begin position="233"/>
        <end position="252"/>
    </location>
</feature>
<keyword evidence="5 6" id="KW-0472">Membrane</keyword>
<evidence type="ECO:0000256" key="1">
    <source>
        <dbReference type="ARBA" id="ARBA00004651"/>
    </source>
</evidence>
<sequence>MASGRGSSRNIAVVTLGNLSAPAVALITAPILANGLGAVGRGEVAAATAPLMLCVAGLTVGMPEALTYFVARMRAISTGTVIRALIVSAVAGGFGSLAIALLAMVLADGDRQLATLISLCALGVVPALITGCCRGIARGRQKWRLVVAEQLVGAATRLIGLAGLLTLDMLTPATAAAVLTLGTFTGVLPYLALLKRENTEPTRVPSGELVRFGLTIWPGAVAGVLLSRIDQALFLPLSTAAALGVYAVAVSLSDVSRVFNAAVRDVIFARESAATDDTSLGTASRLSTLITAFMSIVVAIGVAVLAVPLFGQDFAEVPLVVVILLAGVIVGNPGSVVGAGVAARGRALLRSLAICIGVVLNVVLLLILAPPYGAVGAACAAAIANAVTGQTVLLLSRRVIRVPARDLLFPRRGDLSLLVTMARGLLRRGR</sequence>
<feature type="transmembrane region" description="Helical" evidence="6">
    <location>
        <begin position="173"/>
        <end position="193"/>
    </location>
</feature>
<name>A0A6I6DRK9_9MICO</name>
<feature type="transmembrane region" description="Helical" evidence="6">
    <location>
        <begin position="289"/>
        <end position="311"/>
    </location>
</feature>
<evidence type="ECO:0000313" key="8">
    <source>
        <dbReference type="Proteomes" id="UP000422989"/>
    </source>
</evidence>
<feature type="transmembrane region" description="Helical" evidence="6">
    <location>
        <begin position="348"/>
        <end position="368"/>
    </location>
</feature>
<reference evidence="7 8" key="1">
    <citation type="submission" date="2018-09" db="EMBL/GenBank/DDBJ databases">
        <title>Whole genome sequencing of Microbacterium oryzae strain MB-10T.</title>
        <authorList>
            <person name="Das S.K."/>
        </authorList>
    </citation>
    <scope>NUCLEOTIDE SEQUENCE [LARGE SCALE GENOMIC DNA]</scope>
    <source>
        <strain evidence="7 8">MB-10</strain>
    </source>
</reference>
<comment type="subcellular location">
    <subcellularLocation>
        <location evidence="1">Cell membrane</location>
        <topology evidence="1">Multi-pass membrane protein</topology>
    </subcellularLocation>
</comment>
<evidence type="ECO:0000313" key="7">
    <source>
        <dbReference type="EMBL" id="QGU27562.1"/>
    </source>
</evidence>
<dbReference type="InterPro" id="IPR050833">
    <property type="entry name" value="Poly_Biosynth_Transport"/>
</dbReference>
<organism evidence="7 8">
    <name type="scientific">Microbacterium oryzae</name>
    <dbReference type="NCBI Taxonomy" id="743009"/>
    <lineage>
        <taxon>Bacteria</taxon>
        <taxon>Bacillati</taxon>
        <taxon>Actinomycetota</taxon>
        <taxon>Actinomycetes</taxon>
        <taxon>Micrococcales</taxon>
        <taxon>Microbacteriaceae</taxon>
        <taxon>Microbacterium</taxon>
    </lineage>
</organism>
<evidence type="ECO:0000256" key="5">
    <source>
        <dbReference type="ARBA" id="ARBA00023136"/>
    </source>
</evidence>
<feature type="transmembrane region" description="Helical" evidence="6">
    <location>
        <begin position="374"/>
        <end position="395"/>
    </location>
</feature>
<keyword evidence="8" id="KW-1185">Reference proteome</keyword>
<protein>
    <submittedName>
        <fullName evidence="7">Lipopolysaccharide biosynthesis protein</fullName>
    </submittedName>
</protein>
<dbReference type="Proteomes" id="UP000422989">
    <property type="component" value="Chromosome"/>
</dbReference>
<keyword evidence="2" id="KW-1003">Cell membrane</keyword>
<feature type="transmembrane region" description="Helical" evidence="6">
    <location>
        <begin position="145"/>
        <end position="167"/>
    </location>
</feature>
<evidence type="ECO:0000256" key="6">
    <source>
        <dbReference type="SAM" id="Phobius"/>
    </source>
</evidence>